<keyword evidence="1" id="KW-1133">Transmembrane helix</keyword>
<accession>A0A1H8Z6X2</accession>
<evidence type="ECO:0000313" key="2">
    <source>
        <dbReference type="EMBL" id="SEP60071.1"/>
    </source>
</evidence>
<protein>
    <submittedName>
        <fullName evidence="2">Uncharacterized protein</fullName>
    </submittedName>
</protein>
<feature type="transmembrane region" description="Helical" evidence="1">
    <location>
        <begin position="21"/>
        <end position="40"/>
    </location>
</feature>
<gene>
    <name evidence="2" type="ORF">SAMN05421756_101120</name>
</gene>
<evidence type="ECO:0000313" key="3">
    <source>
        <dbReference type="Proteomes" id="UP000198504"/>
    </source>
</evidence>
<feature type="transmembrane region" description="Helical" evidence="1">
    <location>
        <begin position="46"/>
        <end position="64"/>
    </location>
</feature>
<feature type="transmembrane region" description="Helical" evidence="1">
    <location>
        <begin position="71"/>
        <end position="89"/>
    </location>
</feature>
<reference evidence="3" key="1">
    <citation type="submission" date="2016-10" db="EMBL/GenBank/DDBJ databases">
        <authorList>
            <person name="Varghese N."/>
            <person name="Submissions S."/>
        </authorList>
    </citation>
    <scope>NUCLEOTIDE SEQUENCE [LARGE SCALE GENOMIC DNA]</scope>
    <source>
        <strain evidence="3">CGMCC 4.6856</strain>
    </source>
</reference>
<sequence length="215" mass="21358">MLSQVSGRAVGPTAGRVRLARATLLGGLSLVLASGAHVVGGGTLPGAGVLAVATVLLGLAAAVVTAHRCRFVVLALLLAGQQVLLHALFSVAGGAAHVHLAAGQHGPGHAAAVHGLDPTALHALGAPAMDMASPGWAMVLAHLVATLATAWLLARGEAWLWRAADSVAVAAGLRCSLRLRRSVAVVLVGAVSSRLRPDPSWLVAGPRGPPVVAAG</sequence>
<name>A0A1H8Z6X2_9ACTN</name>
<dbReference type="Proteomes" id="UP000198504">
    <property type="component" value="Unassembled WGS sequence"/>
</dbReference>
<dbReference type="EMBL" id="FOFA01000001">
    <property type="protein sequence ID" value="SEP60071.1"/>
    <property type="molecule type" value="Genomic_DNA"/>
</dbReference>
<keyword evidence="1" id="KW-0812">Transmembrane</keyword>
<evidence type="ECO:0000256" key="1">
    <source>
        <dbReference type="SAM" id="Phobius"/>
    </source>
</evidence>
<organism evidence="2 3">
    <name type="scientific">Microlunatus flavus</name>
    <dbReference type="NCBI Taxonomy" id="1036181"/>
    <lineage>
        <taxon>Bacteria</taxon>
        <taxon>Bacillati</taxon>
        <taxon>Actinomycetota</taxon>
        <taxon>Actinomycetes</taxon>
        <taxon>Propionibacteriales</taxon>
        <taxon>Propionibacteriaceae</taxon>
        <taxon>Microlunatus</taxon>
    </lineage>
</organism>
<feature type="transmembrane region" description="Helical" evidence="1">
    <location>
        <begin position="135"/>
        <end position="154"/>
    </location>
</feature>
<proteinExistence type="predicted"/>
<dbReference type="STRING" id="1036181.SAMN05421756_101120"/>
<keyword evidence="3" id="KW-1185">Reference proteome</keyword>
<dbReference type="AlphaFoldDB" id="A0A1H8Z6X2"/>
<keyword evidence="1" id="KW-0472">Membrane</keyword>